<dbReference type="AlphaFoldDB" id="A0A5C5YLI9"/>
<dbReference type="InterPro" id="IPR008930">
    <property type="entry name" value="Terpenoid_cyclase/PrenylTrfase"/>
</dbReference>
<dbReference type="SUPFAM" id="SSF48239">
    <property type="entry name" value="Terpenoid cyclases/Protein prenyltransferases"/>
    <property type="match status" value="2"/>
</dbReference>
<feature type="domain" description="Prenyltransferase alpha-alpha toroid" evidence="2">
    <location>
        <begin position="16"/>
        <end position="58"/>
    </location>
</feature>
<comment type="caution">
    <text evidence="3">The sequence shown here is derived from an EMBL/GenBank/DDBJ whole genome shotgun (WGS) entry which is preliminary data.</text>
</comment>
<dbReference type="CDD" id="cd00688">
    <property type="entry name" value="ISOPREN_C2_like"/>
    <property type="match status" value="1"/>
</dbReference>
<evidence type="ECO:0000313" key="3">
    <source>
        <dbReference type="EMBL" id="TWT75669.1"/>
    </source>
</evidence>
<name>A0A5C5YLI9_9BACT</name>
<feature type="domain" description="Prenyltransferase alpha-alpha toroid" evidence="2">
    <location>
        <begin position="202"/>
        <end position="282"/>
    </location>
</feature>
<reference evidence="3 4" key="1">
    <citation type="submission" date="2019-02" db="EMBL/GenBank/DDBJ databases">
        <title>Deep-cultivation of Planctomycetes and their phenomic and genomic characterization uncovers novel biology.</title>
        <authorList>
            <person name="Wiegand S."/>
            <person name="Jogler M."/>
            <person name="Boedeker C."/>
            <person name="Pinto D."/>
            <person name="Vollmers J."/>
            <person name="Rivas-Marin E."/>
            <person name="Kohn T."/>
            <person name="Peeters S.H."/>
            <person name="Heuer A."/>
            <person name="Rast P."/>
            <person name="Oberbeckmann S."/>
            <person name="Bunk B."/>
            <person name="Jeske O."/>
            <person name="Meyerdierks A."/>
            <person name="Storesund J.E."/>
            <person name="Kallscheuer N."/>
            <person name="Luecker S."/>
            <person name="Lage O.M."/>
            <person name="Pohl T."/>
            <person name="Merkel B.J."/>
            <person name="Hornburger P."/>
            <person name="Mueller R.-W."/>
            <person name="Bruemmer F."/>
            <person name="Labrenz M."/>
            <person name="Spormann A.M."/>
            <person name="Op Den Camp H."/>
            <person name="Overmann J."/>
            <person name="Amann R."/>
            <person name="Jetten M.S.M."/>
            <person name="Mascher T."/>
            <person name="Medema M.H."/>
            <person name="Devos D.P."/>
            <person name="Kaster A.-K."/>
            <person name="Ovreas L."/>
            <person name="Rohde M."/>
            <person name="Galperin M.Y."/>
            <person name="Jogler C."/>
        </authorList>
    </citation>
    <scope>NUCLEOTIDE SEQUENCE [LARGE SCALE GENOMIC DNA]</scope>
    <source>
        <strain evidence="3 4">Pla123a</strain>
    </source>
</reference>
<dbReference type="Proteomes" id="UP000318478">
    <property type="component" value="Unassembled WGS sequence"/>
</dbReference>
<dbReference type="RefSeq" id="WP_197528014.1">
    <property type="nucleotide sequence ID" value="NZ_SJPO01000007.1"/>
</dbReference>
<evidence type="ECO:0000259" key="2">
    <source>
        <dbReference type="Pfam" id="PF00432"/>
    </source>
</evidence>
<dbReference type="EMBL" id="SJPO01000007">
    <property type="protein sequence ID" value="TWT75669.1"/>
    <property type="molecule type" value="Genomic_DNA"/>
</dbReference>
<evidence type="ECO:0000256" key="1">
    <source>
        <dbReference type="ARBA" id="ARBA00022737"/>
    </source>
</evidence>
<dbReference type="InterPro" id="IPR001330">
    <property type="entry name" value="Prenyltrans"/>
</dbReference>
<keyword evidence="3" id="KW-0808">Transferase</keyword>
<accession>A0A5C5YLI9</accession>
<dbReference type="Gene3D" id="1.50.10.20">
    <property type="match status" value="3"/>
</dbReference>
<protein>
    <submittedName>
        <fullName evidence="3">Prenyltransferase and squalene oxidase repeat protein</fullName>
    </submittedName>
</protein>
<feature type="domain" description="Prenyltransferase alpha-alpha toroid" evidence="2">
    <location>
        <begin position="105"/>
        <end position="173"/>
    </location>
</feature>
<dbReference type="GO" id="GO:0016740">
    <property type="term" value="F:transferase activity"/>
    <property type="evidence" value="ECO:0007669"/>
    <property type="project" value="UniProtKB-KW"/>
</dbReference>
<organism evidence="3 4">
    <name type="scientific">Posidoniimonas polymericola</name>
    <dbReference type="NCBI Taxonomy" id="2528002"/>
    <lineage>
        <taxon>Bacteria</taxon>
        <taxon>Pseudomonadati</taxon>
        <taxon>Planctomycetota</taxon>
        <taxon>Planctomycetia</taxon>
        <taxon>Pirellulales</taxon>
        <taxon>Lacipirellulaceae</taxon>
        <taxon>Posidoniimonas</taxon>
    </lineage>
</organism>
<evidence type="ECO:0000313" key="4">
    <source>
        <dbReference type="Proteomes" id="UP000318478"/>
    </source>
</evidence>
<keyword evidence="1" id="KW-0677">Repeat</keyword>
<proteinExistence type="predicted"/>
<sequence>MLQVARLAPCLLGDAAALVEGYLRGQQNDDGGFNDREGKSDLYYTAFGLQGLAALSVDLPTEPVEEYLRGFGDGEGLDSVHVACLARCWSAIRPGGVDGPLVDSLLGRIEQGRTPDGGYHIDLESQQGDIYGCFMALGAYEDLGRLPPEPERVVRCVAALRTSDGGYSNEPGTQVGLTPSSAAAAVINRRLGGVASDPELELWLLRQLHPDGGFYAARGALYPDLLSTATALHALAGMHSDLGPLKEASLDFIDTLWTARGGFHGHWEDDDLDCEYTYYGLLALGHLSL</sequence>
<gene>
    <name evidence="3" type="ORF">Pla123a_31790</name>
</gene>
<keyword evidence="4" id="KW-1185">Reference proteome</keyword>
<dbReference type="Pfam" id="PF00432">
    <property type="entry name" value="Prenyltrans"/>
    <property type="match status" value="3"/>
</dbReference>